<dbReference type="EMBL" id="MCAQ01000026">
    <property type="protein sequence ID" value="RKF32997.1"/>
    <property type="molecule type" value="Genomic_DNA"/>
</dbReference>
<gene>
    <name evidence="3" type="ORF">BCY89_12175</name>
</gene>
<comment type="caution">
    <text evidence="3">The sequence shown here is derived from an EMBL/GenBank/DDBJ whole genome shotgun (WGS) entry which is preliminary data.</text>
</comment>
<dbReference type="RefSeq" id="WP_120335296.1">
    <property type="nucleotide sequence ID" value="NZ_JBPFRJ010000002.1"/>
</dbReference>
<name>A0A420FJF2_9SPHI</name>
<feature type="transmembrane region" description="Helical" evidence="1">
    <location>
        <begin position="86"/>
        <end position="105"/>
    </location>
</feature>
<feature type="domain" description="DUF2231" evidence="2">
    <location>
        <begin position="10"/>
        <end position="145"/>
    </location>
</feature>
<reference evidence="3 4" key="1">
    <citation type="submission" date="2016-07" db="EMBL/GenBank/DDBJ databases">
        <title>Genome analysis of Sphingobacterium siyangense T12B17.</title>
        <authorList>
            <person name="Xu D."/>
            <person name="Su Y."/>
            <person name="Zheng S."/>
        </authorList>
    </citation>
    <scope>NUCLEOTIDE SEQUENCE [LARGE SCALE GENOMIC DNA]</scope>
    <source>
        <strain evidence="3 4">T12B17</strain>
    </source>
</reference>
<evidence type="ECO:0000259" key="2">
    <source>
        <dbReference type="Pfam" id="PF09990"/>
    </source>
</evidence>
<accession>A0A420FJF2</accession>
<evidence type="ECO:0000256" key="1">
    <source>
        <dbReference type="SAM" id="Phobius"/>
    </source>
</evidence>
<dbReference type="AlphaFoldDB" id="A0A420FJF2"/>
<dbReference type="InterPro" id="IPR019251">
    <property type="entry name" value="DUF2231_TM"/>
</dbReference>
<proteinExistence type="predicted"/>
<keyword evidence="1" id="KW-0812">Transmembrane</keyword>
<keyword evidence="1" id="KW-0472">Membrane</keyword>
<organism evidence="3 4">
    <name type="scientific">Sphingobacterium siyangense</name>
    <dbReference type="NCBI Taxonomy" id="459529"/>
    <lineage>
        <taxon>Bacteria</taxon>
        <taxon>Pseudomonadati</taxon>
        <taxon>Bacteroidota</taxon>
        <taxon>Sphingobacteriia</taxon>
        <taxon>Sphingobacteriales</taxon>
        <taxon>Sphingobacteriaceae</taxon>
        <taxon>Sphingobacterium</taxon>
    </lineage>
</organism>
<keyword evidence="1" id="KW-1133">Transmembrane helix</keyword>
<dbReference type="Proteomes" id="UP000286402">
    <property type="component" value="Unassembled WGS sequence"/>
</dbReference>
<protein>
    <recommendedName>
        <fullName evidence="2">DUF2231 domain-containing protein</fullName>
    </recommendedName>
</protein>
<evidence type="ECO:0000313" key="4">
    <source>
        <dbReference type="Proteomes" id="UP000286402"/>
    </source>
</evidence>
<feature type="transmembrane region" description="Helical" evidence="1">
    <location>
        <begin position="112"/>
        <end position="130"/>
    </location>
</feature>
<keyword evidence="4" id="KW-1185">Reference proteome</keyword>
<sequence>MKSLFEGLPSLHPLLVHFPIVLLLMALISHIGALLLKKHRRPFNVLTFGLLLLGTLGALAAIQSATHISGDADEGAFAVFEIHQRFAWISFWLASSTTVLHFVGLRKDTGVWINYLILILLISLSVTLFITGHHGARLVYQYGVGPMGNGILIN</sequence>
<evidence type="ECO:0000313" key="3">
    <source>
        <dbReference type="EMBL" id="RKF32997.1"/>
    </source>
</evidence>
<feature type="transmembrane region" description="Helical" evidence="1">
    <location>
        <begin position="43"/>
        <end position="66"/>
    </location>
</feature>
<dbReference type="Pfam" id="PF09990">
    <property type="entry name" value="DUF2231"/>
    <property type="match status" value="1"/>
</dbReference>
<feature type="transmembrane region" description="Helical" evidence="1">
    <location>
        <begin position="14"/>
        <end position="36"/>
    </location>
</feature>